<comment type="caution">
    <text evidence="11">The sequence shown here is derived from an EMBL/GenBank/DDBJ whole genome shotgun (WGS) entry which is preliminary data.</text>
</comment>
<gene>
    <name evidence="11" type="ORF">M5D96_000242</name>
</gene>
<feature type="transmembrane region" description="Helical" evidence="10">
    <location>
        <begin position="271"/>
        <end position="292"/>
    </location>
</feature>
<evidence type="ECO:0000256" key="3">
    <source>
        <dbReference type="ARBA" id="ARBA00022679"/>
    </source>
</evidence>
<evidence type="ECO:0000256" key="9">
    <source>
        <dbReference type="ARBA" id="ARBA00023160"/>
    </source>
</evidence>
<evidence type="ECO:0000256" key="4">
    <source>
        <dbReference type="ARBA" id="ARBA00022692"/>
    </source>
</evidence>
<dbReference type="Pfam" id="PF01151">
    <property type="entry name" value="ELO"/>
    <property type="match status" value="3"/>
</dbReference>
<dbReference type="GO" id="GO:0034625">
    <property type="term" value="P:fatty acid elongation, monounsaturated fatty acid"/>
    <property type="evidence" value="ECO:0007669"/>
    <property type="project" value="TreeGrafter"/>
</dbReference>
<evidence type="ECO:0000313" key="11">
    <source>
        <dbReference type="EMBL" id="KAI8044092.1"/>
    </source>
</evidence>
<evidence type="ECO:0000256" key="8">
    <source>
        <dbReference type="ARBA" id="ARBA00023136"/>
    </source>
</evidence>
<keyword evidence="3 10" id="KW-0808">Transferase</keyword>
<evidence type="ECO:0000313" key="12">
    <source>
        <dbReference type="Proteomes" id="UP001059596"/>
    </source>
</evidence>
<feature type="transmembrane region" description="Helical" evidence="10">
    <location>
        <begin position="407"/>
        <end position="428"/>
    </location>
</feature>
<feature type="transmembrane region" description="Helical" evidence="10">
    <location>
        <begin position="820"/>
        <end position="840"/>
    </location>
</feature>
<feature type="transmembrane region" description="Helical" evidence="10">
    <location>
        <begin position="177"/>
        <end position="193"/>
    </location>
</feature>
<comment type="catalytic activity">
    <reaction evidence="10">
        <text>a very-long-chain acyl-CoA + malonyl-CoA + H(+) = a very-long-chain 3-oxoacyl-CoA + CO2 + CoA</text>
        <dbReference type="Rhea" id="RHEA:32727"/>
        <dbReference type="ChEBI" id="CHEBI:15378"/>
        <dbReference type="ChEBI" id="CHEBI:16526"/>
        <dbReference type="ChEBI" id="CHEBI:57287"/>
        <dbReference type="ChEBI" id="CHEBI:57384"/>
        <dbReference type="ChEBI" id="CHEBI:90725"/>
        <dbReference type="ChEBI" id="CHEBI:90736"/>
        <dbReference type="EC" id="2.3.1.199"/>
    </reaction>
</comment>
<dbReference type="GO" id="GO:0030148">
    <property type="term" value="P:sphingolipid biosynthetic process"/>
    <property type="evidence" value="ECO:0007669"/>
    <property type="project" value="TreeGrafter"/>
</dbReference>
<feature type="transmembrane region" description="Helical" evidence="10">
    <location>
        <begin position="784"/>
        <end position="804"/>
    </location>
</feature>
<evidence type="ECO:0000256" key="10">
    <source>
        <dbReference type="RuleBase" id="RU361115"/>
    </source>
</evidence>
<name>A0A9Q0BTJ6_9MUSC</name>
<feature type="transmembrane region" description="Helical" evidence="10">
    <location>
        <begin position="243"/>
        <end position="264"/>
    </location>
</feature>
<dbReference type="GO" id="GO:0042761">
    <property type="term" value="P:very long-chain fatty acid biosynthetic process"/>
    <property type="evidence" value="ECO:0007669"/>
    <property type="project" value="TreeGrafter"/>
</dbReference>
<evidence type="ECO:0000256" key="1">
    <source>
        <dbReference type="ARBA" id="ARBA00004141"/>
    </source>
</evidence>
<dbReference type="EMBL" id="JAMKOV010000001">
    <property type="protein sequence ID" value="KAI8044092.1"/>
    <property type="molecule type" value="Genomic_DNA"/>
</dbReference>
<keyword evidence="12" id="KW-1185">Reference proteome</keyword>
<dbReference type="GO" id="GO:0005789">
    <property type="term" value="C:endoplasmic reticulum membrane"/>
    <property type="evidence" value="ECO:0007669"/>
    <property type="project" value="TreeGrafter"/>
</dbReference>
<feature type="transmembrane region" description="Helical" evidence="10">
    <location>
        <begin position="214"/>
        <end position="231"/>
    </location>
</feature>
<dbReference type="EC" id="2.3.1.199" evidence="10"/>
<dbReference type="PROSITE" id="PS01188">
    <property type="entry name" value="ELO"/>
    <property type="match status" value="3"/>
</dbReference>
<organism evidence="11 12">
    <name type="scientific">Drosophila gunungcola</name>
    <name type="common">fruit fly</name>
    <dbReference type="NCBI Taxonomy" id="103775"/>
    <lineage>
        <taxon>Eukaryota</taxon>
        <taxon>Metazoa</taxon>
        <taxon>Ecdysozoa</taxon>
        <taxon>Arthropoda</taxon>
        <taxon>Hexapoda</taxon>
        <taxon>Insecta</taxon>
        <taxon>Pterygota</taxon>
        <taxon>Neoptera</taxon>
        <taxon>Endopterygota</taxon>
        <taxon>Diptera</taxon>
        <taxon>Brachycera</taxon>
        <taxon>Muscomorpha</taxon>
        <taxon>Ephydroidea</taxon>
        <taxon>Drosophilidae</taxon>
        <taxon>Drosophila</taxon>
        <taxon>Sophophora</taxon>
    </lineage>
</organism>
<dbReference type="AlphaFoldDB" id="A0A9Q0BTJ6"/>
<accession>A0A9Q0BTJ6</accession>
<comment type="subcellular location">
    <subcellularLocation>
        <location evidence="1">Membrane</location>
        <topology evidence="1">Multi-pass membrane protein</topology>
    </subcellularLocation>
</comment>
<feature type="transmembrane region" description="Helical" evidence="10">
    <location>
        <begin position="756"/>
        <end position="778"/>
    </location>
</feature>
<feature type="transmembrane region" description="Helical" evidence="10">
    <location>
        <begin position="474"/>
        <end position="495"/>
    </location>
</feature>
<feature type="transmembrane region" description="Helical" evidence="10">
    <location>
        <begin position="502"/>
        <end position="523"/>
    </location>
</feature>
<keyword evidence="5 10" id="KW-0276">Fatty acid metabolism</keyword>
<keyword evidence="6 10" id="KW-1133">Transmembrane helix</keyword>
<feature type="transmembrane region" description="Helical" evidence="10">
    <location>
        <begin position="852"/>
        <end position="871"/>
    </location>
</feature>
<comment type="caution">
    <text evidence="10">Lacks conserved residue(s) required for the propagation of feature annotation.</text>
</comment>
<reference evidence="11" key="1">
    <citation type="journal article" date="2023" name="Genome Biol. Evol.">
        <title>Long-read-based Genome Assembly of Drosophila gunungcola Reveals Fewer Chemosensory Genes in Flower-breeding Species.</title>
        <authorList>
            <person name="Negi A."/>
            <person name="Liao B.Y."/>
            <person name="Yeh S.D."/>
        </authorList>
    </citation>
    <scope>NUCLEOTIDE SEQUENCE</scope>
    <source>
        <strain evidence="11">Sukarami</strain>
    </source>
</reference>
<dbReference type="PANTHER" id="PTHR11157">
    <property type="entry name" value="FATTY ACID ACYL TRANSFERASE-RELATED"/>
    <property type="match status" value="1"/>
</dbReference>
<dbReference type="GO" id="GO:0034626">
    <property type="term" value="P:fatty acid elongation, polyunsaturated fatty acid"/>
    <property type="evidence" value="ECO:0007669"/>
    <property type="project" value="TreeGrafter"/>
</dbReference>
<dbReference type="InterPro" id="IPR030457">
    <property type="entry name" value="ELO_CS"/>
</dbReference>
<feature type="transmembrane region" description="Helical" evidence="10">
    <location>
        <begin position="553"/>
        <end position="573"/>
    </location>
</feature>
<keyword evidence="8 10" id="KW-0472">Membrane</keyword>
<sequence length="887" mass="105029">IHLSKINPMDPLRRNPILAVIKCEMCPNRVYHFVTGLCARCLTIWCGKRQPDGMRFSLDQTRSVIDLSQMDPVFKQAIDEVRLQRLQKVELFQKLRHQFQLGVLHTPFHDPQPQFVTEEGYWNVPEIADSDLQMFQNEVDLLSDVPRQFAMLDLLLEFLNRSPSDPVRLPLLGSHRPVLMILATYLVFIKVLGPKIMQNRKPFDLRGVIKAYNIMQILYNIVMFIFCIKNLPPEHDYKTWERWLTYSYFFNKLLDLLETVFFVLRKKDRQISFLHVFHHMYMLYFSFMYLYYYGYGGHGFFMCFFNSSLNRDSGVDLWWKKYITIVQLVQFGIILGHSIYTLRQPDCPSSRFSATCAGSICVVFIILFGNFYYQAYVRPKKTEQKMMDFLNRTPPDPVRLPFTSSHWPVLAILTAYMVLIKVVGPMFMKNRKAYDLREAIKAYNIVQIVYNIIMFVSCISNLPLDHEYKTWERWVSYTYFFNKLMDLLETFFFVLRKKDRQITFLHVFHHVYMVYICFLYMYYYGYGGHGLFLINFNSSLGQDRQANLWWKKYITVVQLVQFVIVLSHCIYILQQPDCTTSRLSATWGSYVSVVFIVLFTNFYVRAYILPKKKNVKAARKESPERKYQFTRSDAKMLEVFDKPYADPVQLPLVGSLRSSVFILTVYLLFVLKLGRNLMEKHEALQLRGVLKVYNIGQGFHHIFVSRPYNLSCMTVLPQDHELKSTERTLAYLYHLNKLLDLMDTIFFVLRKKPRQITFLHVFHHVFMVITSHLLIRFYGFGGHVFLICMFNVLVHMVMYGYYYASSQSRNVQESLWWKKYLTLGQLVQFFLMFLHCAYTYLQPNCSASRGVIYVISSASAFMFVMFSKFYIKTYIRPKVVKSRAKAN</sequence>
<proteinExistence type="inferred from homology"/>
<feature type="transmembrane region" description="Helical" evidence="10">
    <location>
        <begin position="322"/>
        <end position="340"/>
    </location>
</feature>
<evidence type="ECO:0000256" key="6">
    <source>
        <dbReference type="ARBA" id="ARBA00022989"/>
    </source>
</evidence>
<comment type="similarity">
    <text evidence="10">Belongs to the ELO family.</text>
</comment>
<dbReference type="PANTHER" id="PTHR11157:SF116">
    <property type="entry name" value="ELONGATION OF VERY LONG CHAIN FATTY ACIDS PROTEIN-RELATED"/>
    <property type="match status" value="1"/>
</dbReference>
<evidence type="ECO:0000256" key="5">
    <source>
        <dbReference type="ARBA" id="ARBA00022832"/>
    </source>
</evidence>
<dbReference type="InterPro" id="IPR002076">
    <property type="entry name" value="ELO_fam"/>
</dbReference>
<feature type="non-terminal residue" evidence="11">
    <location>
        <position position="887"/>
    </location>
</feature>
<keyword evidence="4 10" id="KW-0812">Transmembrane</keyword>
<dbReference type="Proteomes" id="UP001059596">
    <property type="component" value="Chromosome 3R"/>
</dbReference>
<feature type="transmembrane region" description="Helical" evidence="10">
    <location>
        <begin position="440"/>
        <end position="462"/>
    </location>
</feature>
<dbReference type="GO" id="GO:0019367">
    <property type="term" value="P:fatty acid elongation, saturated fatty acid"/>
    <property type="evidence" value="ECO:0007669"/>
    <property type="project" value="TreeGrafter"/>
</dbReference>
<feature type="transmembrane region" description="Helical" evidence="10">
    <location>
        <begin position="352"/>
        <end position="373"/>
    </location>
</feature>
<feature type="transmembrane region" description="Helical" evidence="10">
    <location>
        <begin position="650"/>
        <end position="671"/>
    </location>
</feature>
<evidence type="ECO:0000256" key="2">
    <source>
        <dbReference type="ARBA" id="ARBA00022516"/>
    </source>
</evidence>
<feature type="transmembrane region" description="Helical" evidence="10">
    <location>
        <begin position="585"/>
        <end position="604"/>
    </location>
</feature>
<keyword evidence="2 10" id="KW-0444">Lipid biosynthesis</keyword>
<evidence type="ECO:0000256" key="7">
    <source>
        <dbReference type="ARBA" id="ARBA00023098"/>
    </source>
</evidence>
<keyword evidence="7 10" id="KW-0443">Lipid metabolism</keyword>
<dbReference type="GO" id="GO:0009922">
    <property type="term" value="F:fatty acid elongase activity"/>
    <property type="evidence" value="ECO:0007669"/>
    <property type="project" value="UniProtKB-EC"/>
</dbReference>
<keyword evidence="9 10" id="KW-0275">Fatty acid biosynthesis</keyword>
<protein>
    <recommendedName>
        <fullName evidence="10">Elongation of very long chain fatty acids protein</fullName>
        <ecNumber evidence="10">2.3.1.199</ecNumber>
    </recommendedName>
    <alternativeName>
        <fullName evidence="10">Very-long-chain 3-oxoacyl-CoA synthase</fullName>
    </alternativeName>
</protein>